<feature type="compositionally biased region" description="Basic and acidic residues" evidence="1">
    <location>
        <begin position="18"/>
        <end position="29"/>
    </location>
</feature>
<name>A0AAD7JMX6_9AGAR</name>
<evidence type="ECO:0000313" key="2">
    <source>
        <dbReference type="EMBL" id="KAJ7767523.1"/>
    </source>
</evidence>
<dbReference type="EMBL" id="JARJLG010000030">
    <property type="protein sequence ID" value="KAJ7767523.1"/>
    <property type="molecule type" value="Genomic_DNA"/>
</dbReference>
<organism evidence="2 3">
    <name type="scientific">Mycena maculata</name>
    <dbReference type="NCBI Taxonomy" id="230809"/>
    <lineage>
        <taxon>Eukaryota</taxon>
        <taxon>Fungi</taxon>
        <taxon>Dikarya</taxon>
        <taxon>Basidiomycota</taxon>
        <taxon>Agaricomycotina</taxon>
        <taxon>Agaricomycetes</taxon>
        <taxon>Agaricomycetidae</taxon>
        <taxon>Agaricales</taxon>
        <taxon>Marasmiineae</taxon>
        <taxon>Mycenaceae</taxon>
        <taxon>Mycena</taxon>
    </lineage>
</organism>
<sequence>MRDCQKDCGGAKSATGEVKGDRKKPEGRRDRRGRPRTSTSALDIGKVPEGLAEGKIWFRTGGPEAGRHRRDAGETAGTGKRSGGSIGNHPSRSGSVVKYPIGTMTYLTLDKLAAFVKVSGRPKVDLKHVIRAREPDRKFRKVRSARGSRRTARPHGRKLAERVLKGLQKIQRSERCRNEESGTRMHGGQGRSHGGKGIWNGE</sequence>
<dbReference type="AlphaFoldDB" id="A0AAD7JMX6"/>
<feature type="compositionally biased region" description="Gly residues" evidence="1">
    <location>
        <begin position="185"/>
        <end position="202"/>
    </location>
</feature>
<reference evidence="2" key="1">
    <citation type="submission" date="2023-03" db="EMBL/GenBank/DDBJ databases">
        <title>Massive genome expansion in bonnet fungi (Mycena s.s.) driven by repeated elements and novel gene families across ecological guilds.</title>
        <authorList>
            <consortium name="Lawrence Berkeley National Laboratory"/>
            <person name="Harder C.B."/>
            <person name="Miyauchi S."/>
            <person name="Viragh M."/>
            <person name="Kuo A."/>
            <person name="Thoen E."/>
            <person name="Andreopoulos B."/>
            <person name="Lu D."/>
            <person name="Skrede I."/>
            <person name="Drula E."/>
            <person name="Henrissat B."/>
            <person name="Morin E."/>
            <person name="Kohler A."/>
            <person name="Barry K."/>
            <person name="LaButti K."/>
            <person name="Morin E."/>
            <person name="Salamov A."/>
            <person name="Lipzen A."/>
            <person name="Mereny Z."/>
            <person name="Hegedus B."/>
            <person name="Baldrian P."/>
            <person name="Stursova M."/>
            <person name="Weitz H."/>
            <person name="Taylor A."/>
            <person name="Grigoriev I.V."/>
            <person name="Nagy L.G."/>
            <person name="Martin F."/>
            <person name="Kauserud H."/>
        </authorList>
    </citation>
    <scope>NUCLEOTIDE SEQUENCE</scope>
    <source>
        <strain evidence="2">CBHHK188m</strain>
    </source>
</reference>
<proteinExistence type="predicted"/>
<protein>
    <submittedName>
        <fullName evidence="2">Uncharacterized protein</fullName>
    </submittedName>
</protein>
<evidence type="ECO:0000313" key="3">
    <source>
        <dbReference type="Proteomes" id="UP001215280"/>
    </source>
</evidence>
<dbReference type="Proteomes" id="UP001215280">
    <property type="component" value="Unassembled WGS sequence"/>
</dbReference>
<feature type="region of interest" description="Disordered" evidence="1">
    <location>
        <begin position="165"/>
        <end position="202"/>
    </location>
</feature>
<evidence type="ECO:0000256" key="1">
    <source>
        <dbReference type="SAM" id="MobiDB-lite"/>
    </source>
</evidence>
<feature type="compositionally biased region" description="Basic and acidic residues" evidence="1">
    <location>
        <begin position="171"/>
        <end position="183"/>
    </location>
</feature>
<gene>
    <name evidence="2" type="ORF">DFH07DRAFT_769617</name>
</gene>
<keyword evidence="3" id="KW-1185">Reference proteome</keyword>
<feature type="region of interest" description="Disordered" evidence="1">
    <location>
        <begin position="1"/>
        <end position="95"/>
    </location>
</feature>
<accession>A0AAD7JMX6</accession>
<comment type="caution">
    <text evidence="2">The sequence shown here is derived from an EMBL/GenBank/DDBJ whole genome shotgun (WGS) entry which is preliminary data.</text>
</comment>